<dbReference type="InterPro" id="IPR025671">
    <property type="entry name" value="HXXEE"/>
</dbReference>
<evidence type="ECO:0000313" key="2">
    <source>
        <dbReference type="EMBL" id="QYA42705.1"/>
    </source>
</evidence>
<feature type="transmembrane region" description="Helical" evidence="1">
    <location>
        <begin position="51"/>
        <end position="71"/>
    </location>
</feature>
<accession>A0AAJ4PBK2</accession>
<proteinExistence type="predicted"/>
<evidence type="ECO:0000313" key="3">
    <source>
        <dbReference type="Proteomes" id="UP000826802"/>
    </source>
</evidence>
<feature type="transmembrane region" description="Helical" evidence="1">
    <location>
        <begin position="108"/>
        <end position="126"/>
    </location>
</feature>
<keyword evidence="1" id="KW-0812">Transmembrane</keyword>
<dbReference type="Pfam" id="PF13787">
    <property type="entry name" value="HXXEE"/>
    <property type="match status" value="1"/>
</dbReference>
<feature type="transmembrane region" description="Helical" evidence="1">
    <location>
        <begin position="77"/>
        <end position="96"/>
    </location>
</feature>
<reference evidence="2 3" key="1">
    <citation type="submission" date="2021-07" db="EMBL/GenBank/DDBJ databases">
        <title>Prevalence and characterization of methicillin-resistant Macrococcus spp. in food producing animals and meat in Switzerland in 2019.</title>
        <authorList>
            <person name="Keller J.E."/>
            <person name="Schwendener S."/>
            <person name="Neuenschwander J."/>
            <person name="Overesch G."/>
            <person name="Perreten V."/>
        </authorList>
    </citation>
    <scope>NUCLEOTIDE SEQUENCE [LARGE SCALE GENOMIC DNA]</scope>
    <source>
        <strain evidence="2 3">19Msa0936</strain>
    </source>
</reference>
<organism evidence="2 3">
    <name type="scientific">Macrococcoides bohemicum</name>
    <dbReference type="NCBI Taxonomy" id="1903056"/>
    <lineage>
        <taxon>Bacteria</taxon>
        <taxon>Bacillati</taxon>
        <taxon>Bacillota</taxon>
        <taxon>Bacilli</taxon>
        <taxon>Bacillales</taxon>
        <taxon>Staphylococcaceae</taxon>
        <taxon>Macrococcoides</taxon>
    </lineage>
</organism>
<feature type="transmembrane region" description="Helical" evidence="1">
    <location>
        <begin position="6"/>
        <end position="30"/>
    </location>
</feature>
<keyword evidence="1" id="KW-1133">Transmembrane helix</keyword>
<dbReference type="EMBL" id="CP079981">
    <property type="protein sequence ID" value="QYA42705.1"/>
    <property type="molecule type" value="Genomic_DNA"/>
</dbReference>
<feature type="transmembrane region" description="Helical" evidence="1">
    <location>
        <begin position="132"/>
        <end position="150"/>
    </location>
</feature>
<keyword evidence="3" id="KW-1185">Reference proteome</keyword>
<dbReference type="Proteomes" id="UP000826802">
    <property type="component" value="Chromosome"/>
</dbReference>
<keyword evidence="1" id="KW-0472">Membrane</keyword>
<dbReference type="AlphaFoldDB" id="A0AAJ4PBK2"/>
<sequence length="160" mass="18769">MLNESSLYWLFPILFMTHEIEEIIFLPGFVKRLKMNNSNKVIENIPLITSFQFTIIVIEQLILILLLSLYCYMNNNISLYIALIIVYIIHILIHYIQAIAIRKIIPGFYMGTLSLILLAYLLITIEVDLKELVGYIFIILLIAIFNLLIMHKIISNKFKY</sequence>
<protein>
    <submittedName>
        <fullName evidence="2">HXXEE domain-containing protein</fullName>
    </submittedName>
</protein>
<name>A0AAJ4PBK2_9STAP</name>
<gene>
    <name evidence="2" type="ORF">KYI11_01835</name>
</gene>
<evidence type="ECO:0000256" key="1">
    <source>
        <dbReference type="SAM" id="Phobius"/>
    </source>
</evidence>